<reference evidence="3" key="1">
    <citation type="journal article" date="2021" name="PeerJ">
        <title>Extensive microbial diversity within the chicken gut microbiome revealed by metagenomics and culture.</title>
        <authorList>
            <person name="Gilroy R."/>
            <person name="Ravi A."/>
            <person name="Getino M."/>
            <person name="Pursley I."/>
            <person name="Horton D.L."/>
            <person name="Alikhan N.F."/>
            <person name="Baker D."/>
            <person name="Gharbi K."/>
            <person name="Hall N."/>
            <person name="Watson M."/>
            <person name="Adriaenssens E.M."/>
            <person name="Foster-Nyarko E."/>
            <person name="Jarju S."/>
            <person name="Secka A."/>
            <person name="Antonio M."/>
            <person name="Oren A."/>
            <person name="Chaudhuri R.R."/>
            <person name="La Ragione R."/>
            <person name="Hildebrand F."/>
            <person name="Pallen M.J."/>
        </authorList>
    </citation>
    <scope>NUCLEOTIDE SEQUENCE</scope>
    <source>
        <strain evidence="3">CHK160-9182</strain>
    </source>
</reference>
<reference evidence="3" key="2">
    <citation type="submission" date="2021-04" db="EMBL/GenBank/DDBJ databases">
        <authorList>
            <person name="Gilroy R."/>
        </authorList>
    </citation>
    <scope>NUCLEOTIDE SEQUENCE</scope>
    <source>
        <strain evidence="3">CHK160-9182</strain>
    </source>
</reference>
<protein>
    <submittedName>
        <fullName evidence="3">Tetratricopeptide repeat protein</fullName>
    </submittedName>
</protein>
<keyword evidence="2" id="KW-0812">Transmembrane</keyword>
<feature type="region of interest" description="Disordered" evidence="1">
    <location>
        <begin position="1"/>
        <end position="29"/>
    </location>
</feature>
<dbReference type="Proteomes" id="UP000823934">
    <property type="component" value="Unassembled WGS sequence"/>
</dbReference>
<gene>
    <name evidence="3" type="ORF">H9889_03725</name>
</gene>
<evidence type="ECO:0000256" key="2">
    <source>
        <dbReference type="SAM" id="Phobius"/>
    </source>
</evidence>
<sequence>MNSLDDKKKVDDLASESVSDSHDPDVIKTPLDAPLLYNDVVIDASELDQDLDFKVEEIVEGIDNTAEEVPFNANEFNEALKEEAEFAAIPTIRADQKILETRQEPVMSDGKDEVENTEFSAMDDAAVLEDAEVEEEPAASLPKKQRKGSVLGMGWFQGFNLFICGVIFVGLAIFSYFIFGEKPLYTGELPKYVVVGNDELGSMGALNPAIPEEERKAYIYVPKVERADDAHILQDKPVLDSDVQDTRITTVELQSGDSSTDDMQVSIETEDAPEPAFTLLSVDHNADGISREDLAVVEALVQQAETAFMQGNYVGIDENDAYYFYQQALELDPKNRQAEQGLASIADIYYRSAYDAFTYGNQDVANQYLMIGLKVAPNHRPLQELQNRMQQQALEPALNNNDGNSFGGFEFN</sequence>
<feature type="transmembrane region" description="Helical" evidence="2">
    <location>
        <begin position="153"/>
        <end position="179"/>
    </location>
</feature>
<evidence type="ECO:0000256" key="1">
    <source>
        <dbReference type="SAM" id="MobiDB-lite"/>
    </source>
</evidence>
<evidence type="ECO:0000313" key="4">
    <source>
        <dbReference type="Proteomes" id="UP000823934"/>
    </source>
</evidence>
<dbReference type="SUPFAM" id="SSF48452">
    <property type="entry name" value="TPR-like"/>
    <property type="match status" value="1"/>
</dbReference>
<keyword evidence="2" id="KW-1133">Transmembrane helix</keyword>
<name>A0A9D1TTQ3_9GAMM</name>
<comment type="caution">
    <text evidence="3">The sequence shown here is derived from an EMBL/GenBank/DDBJ whole genome shotgun (WGS) entry which is preliminary data.</text>
</comment>
<accession>A0A9D1TTQ3</accession>
<proteinExistence type="predicted"/>
<dbReference type="AlphaFoldDB" id="A0A9D1TTQ3"/>
<organism evidence="3 4">
    <name type="scientific">Candidatus Ignatzschineria merdigallinarum</name>
    <dbReference type="NCBI Taxonomy" id="2838621"/>
    <lineage>
        <taxon>Bacteria</taxon>
        <taxon>Pseudomonadati</taxon>
        <taxon>Pseudomonadota</taxon>
        <taxon>Gammaproteobacteria</taxon>
        <taxon>Cardiobacteriales</taxon>
        <taxon>Ignatzschineriaceae</taxon>
        <taxon>Ignatzschineria</taxon>
    </lineage>
</organism>
<dbReference type="EMBL" id="DXHP01000082">
    <property type="protein sequence ID" value="HIW06421.1"/>
    <property type="molecule type" value="Genomic_DNA"/>
</dbReference>
<keyword evidence="2" id="KW-0472">Membrane</keyword>
<evidence type="ECO:0000313" key="3">
    <source>
        <dbReference type="EMBL" id="HIW06421.1"/>
    </source>
</evidence>
<feature type="compositionally biased region" description="Basic and acidic residues" evidence="1">
    <location>
        <begin position="1"/>
        <end position="12"/>
    </location>
</feature>
<dbReference type="InterPro" id="IPR011990">
    <property type="entry name" value="TPR-like_helical_dom_sf"/>
</dbReference>